<evidence type="ECO:0000313" key="2">
    <source>
        <dbReference type="EMBL" id="EPY54105.1"/>
    </source>
</evidence>
<dbReference type="EMBL" id="KE546988">
    <property type="protein sequence ID" value="EPY54105.1"/>
    <property type="molecule type" value="Genomic_DNA"/>
</dbReference>
<keyword evidence="1" id="KW-0812">Transmembrane</keyword>
<dbReference type="Proteomes" id="UP000015464">
    <property type="component" value="Unassembled WGS sequence"/>
</dbReference>
<evidence type="ECO:0000256" key="1">
    <source>
        <dbReference type="SAM" id="Phobius"/>
    </source>
</evidence>
<evidence type="ECO:0000313" key="3">
    <source>
        <dbReference type="Proteomes" id="UP000015464"/>
    </source>
</evidence>
<name>S9W8E9_SCHCR</name>
<proteinExistence type="predicted"/>
<feature type="transmembrane region" description="Helical" evidence="1">
    <location>
        <begin position="21"/>
        <end position="43"/>
    </location>
</feature>
<sequence>MSVCFMMTQQNRIITYVNNKCFRYSISSCIHVVLLFSFIHFVFYQAWKTRFEYHIRNLIRTIKSIIEIFLYFV</sequence>
<dbReference type="HOGENOM" id="CLU_2706265_0_0_1"/>
<dbReference type="AlphaFoldDB" id="S9W8E9"/>
<protein>
    <submittedName>
        <fullName evidence="2">Uncharacterized protein</fullName>
    </submittedName>
</protein>
<organism evidence="2 3">
    <name type="scientific">Schizosaccharomyces cryophilus (strain OY26 / ATCC MYA-4695 / CBS 11777 / NBRC 106824 / NRRL Y48691)</name>
    <name type="common">Fission yeast</name>
    <dbReference type="NCBI Taxonomy" id="653667"/>
    <lineage>
        <taxon>Eukaryota</taxon>
        <taxon>Fungi</taxon>
        <taxon>Dikarya</taxon>
        <taxon>Ascomycota</taxon>
        <taxon>Taphrinomycotina</taxon>
        <taxon>Schizosaccharomycetes</taxon>
        <taxon>Schizosaccharomycetales</taxon>
        <taxon>Schizosaccharomycetaceae</taxon>
        <taxon>Schizosaccharomyces</taxon>
    </lineage>
</organism>
<keyword evidence="1" id="KW-1133">Transmembrane helix</keyword>
<reference evidence="2 3" key="1">
    <citation type="journal article" date="2011" name="Science">
        <title>Comparative functional genomics of the fission yeasts.</title>
        <authorList>
            <person name="Rhind N."/>
            <person name="Chen Z."/>
            <person name="Yassour M."/>
            <person name="Thompson D.A."/>
            <person name="Haas B.J."/>
            <person name="Habib N."/>
            <person name="Wapinski I."/>
            <person name="Roy S."/>
            <person name="Lin M.F."/>
            <person name="Heiman D.I."/>
            <person name="Young S.K."/>
            <person name="Furuya K."/>
            <person name="Guo Y."/>
            <person name="Pidoux A."/>
            <person name="Chen H.M."/>
            <person name="Robbertse B."/>
            <person name="Goldberg J.M."/>
            <person name="Aoki K."/>
            <person name="Bayne E.H."/>
            <person name="Berlin A.M."/>
            <person name="Desjardins C.A."/>
            <person name="Dobbs E."/>
            <person name="Dukaj L."/>
            <person name="Fan L."/>
            <person name="FitzGerald M.G."/>
            <person name="French C."/>
            <person name="Gujja S."/>
            <person name="Hansen K."/>
            <person name="Keifenheim D."/>
            <person name="Levin J.Z."/>
            <person name="Mosher R.A."/>
            <person name="Mueller C.A."/>
            <person name="Pfiffner J."/>
            <person name="Priest M."/>
            <person name="Russ C."/>
            <person name="Smialowska A."/>
            <person name="Swoboda P."/>
            <person name="Sykes S.M."/>
            <person name="Vaughn M."/>
            <person name="Vengrova S."/>
            <person name="Yoder R."/>
            <person name="Zeng Q."/>
            <person name="Allshire R."/>
            <person name="Baulcombe D."/>
            <person name="Birren B.W."/>
            <person name="Brown W."/>
            <person name="Ekwall K."/>
            <person name="Kellis M."/>
            <person name="Leatherwood J."/>
            <person name="Levin H."/>
            <person name="Margalit H."/>
            <person name="Martienssen R."/>
            <person name="Nieduszynski C.A."/>
            <person name="Spatafora J.W."/>
            <person name="Friedman N."/>
            <person name="Dalgaard J.Z."/>
            <person name="Baumann P."/>
            <person name="Niki H."/>
            <person name="Regev A."/>
            <person name="Nusbaum C."/>
        </authorList>
    </citation>
    <scope>NUCLEOTIDE SEQUENCE [LARGE SCALE GENOMIC DNA]</scope>
    <source>
        <strain evidence="3">OY26 / ATCC MYA-4695 / CBS 11777 / NBRC 106824 / NRRL Y48691</strain>
    </source>
</reference>
<dbReference type="GeneID" id="25039447"/>
<keyword evidence="1" id="KW-0472">Membrane</keyword>
<gene>
    <name evidence="2" type="ORF">SPOG_05729</name>
</gene>
<keyword evidence="3" id="KW-1185">Reference proteome</keyword>
<accession>S9W8E9</accession>
<dbReference type="RefSeq" id="XP_013022152.1">
    <property type="nucleotide sequence ID" value="XM_013166698.1"/>
</dbReference>